<organismHost>
    <name type="scientific">Chlorella</name>
    <dbReference type="NCBI Taxonomy" id="3071"/>
</organismHost>
<reference evidence="2 3" key="1">
    <citation type="journal article" date="1995" name="Virology">
        <title>Analysis of 45 kb of DNA located at the left end of the chlorella virus PBCV-1 genome.</title>
        <authorList>
            <person name="Lu Z."/>
            <person name="Li Y."/>
            <person name="Zhang Y."/>
            <person name="Kutish G.F."/>
            <person name="Rock D.L."/>
            <person name="Van Etten J.L."/>
        </authorList>
    </citation>
    <scope>NUCLEOTIDE SEQUENCE [LARGE SCALE GENOMIC DNA]</scope>
</reference>
<evidence type="ECO:0000313" key="3">
    <source>
        <dbReference type="Proteomes" id="UP000000862"/>
    </source>
</evidence>
<accession>O41068</accession>
<dbReference type="PIR" id="T18088">
    <property type="entry name" value="T18088"/>
</dbReference>
<dbReference type="KEGG" id="vg:918148"/>
<dbReference type="GeneID" id="918148"/>
<reference evidence="2 3" key="2">
    <citation type="journal article" date="1995" name="Virology">
        <title>Analysis of 43 kb of the Chlorella virus PBCV-1 330-kb genome: map positions 45 to 88.</title>
        <authorList>
            <person name="Li Y."/>
            <person name="Lu Z."/>
            <person name="Burbank D.E."/>
            <person name="Kutish G.F."/>
            <person name="Rock D.L."/>
            <person name="Van Etten J.L."/>
        </authorList>
    </citation>
    <scope>NUCLEOTIDE SEQUENCE [LARGE SCALE GENOMIC DNA]</scope>
</reference>
<name>O41068_PBCV1</name>
<reference evidence="2 3" key="6">
    <citation type="journal article" date="1999" name="Virology">
        <title>Chlorella virus PBCV-1 encodes a functional homospermidine synthase.</title>
        <authorList>
            <person name="Kaiser A."/>
            <person name="Vollmert M."/>
            <person name="Tholl D."/>
            <person name="Graves M.V."/>
            <person name="Gurnon J.R."/>
            <person name="Xing W."/>
            <person name="Lisec A.D."/>
            <person name="Nickerson K.W."/>
            <person name="Van Etten J.L."/>
        </authorList>
    </citation>
    <scope>NUCLEOTIDE SEQUENCE [LARGE SCALE GENOMIC DNA]</scope>
</reference>
<feature type="compositionally biased region" description="Polar residues" evidence="1">
    <location>
        <begin position="12"/>
        <end position="22"/>
    </location>
</feature>
<feature type="compositionally biased region" description="Basic and acidic residues" evidence="1">
    <location>
        <begin position="1"/>
        <end position="11"/>
    </location>
</feature>
<keyword evidence="3" id="KW-1185">Reference proteome</keyword>
<reference evidence="2 3" key="8">
    <citation type="journal article" date="2010" name="J. Virol.">
        <title>Microarray analysis of Paramecium bursaria chlorella virus 1 transcription.</title>
        <authorList>
            <person name="Yanai-Balser G.M."/>
            <person name="Duncan G.A."/>
            <person name="Eudy J.D."/>
            <person name="Wang D."/>
            <person name="Li X."/>
            <person name="Agarkova I.V."/>
            <person name="Dunigan D.D."/>
            <person name="Van Etten J.L."/>
        </authorList>
    </citation>
    <scope>NUCLEOTIDE SEQUENCE [LARGE SCALE GENOMIC DNA]</scope>
</reference>
<reference evidence="2 3" key="7">
    <citation type="journal article" date="2000" name="Virology">
        <title>Characterization of a beta-1,3-glucanase encoded by chlorella virus PBCV-1.</title>
        <authorList>
            <person name="Sun L."/>
            <person name="Gurnon J.R."/>
            <person name="Adams B.J."/>
            <person name="Graves M.V."/>
            <person name="Van Etten J.L."/>
        </authorList>
    </citation>
    <scope>NUCLEOTIDE SEQUENCE [LARGE SCALE GENOMIC DNA]</scope>
</reference>
<gene>
    <name evidence="2" type="primary">A586R</name>
</gene>
<organism evidence="2 3">
    <name type="scientific">Paramecium bursaria Chlorella virus 1</name>
    <name type="common">PBCV-1</name>
    <dbReference type="NCBI Taxonomy" id="10506"/>
    <lineage>
        <taxon>Viruses</taxon>
        <taxon>Varidnaviria</taxon>
        <taxon>Bamfordvirae</taxon>
        <taxon>Nucleocytoviricota</taxon>
        <taxon>Megaviricetes</taxon>
        <taxon>Algavirales</taxon>
        <taxon>Phycodnaviridae</taxon>
        <taxon>Chlorovirus</taxon>
        <taxon>Chlorovirus vanettense</taxon>
    </lineage>
</organism>
<sequence length="75" mass="8567">MLRSRSYRENKISSLSMKSGTGTSGFLWSSWFPGSYAVIHSLRSSARVLLKERSMSSPESEVHVNVFIRVFRLLK</sequence>
<feature type="region of interest" description="Disordered" evidence="1">
    <location>
        <begin position="1"/>
        <end position="22"/>
    </location>
</feature>
<protein>
    <submittedName>
        <fullName evidence="2">Uncharacterized protein</fullName>
    </submittedName>
</protein>
<reference evidence="2 3" key="5">
    <citation type="journal article" date="1997" name="Virology">
        <title>Analysis of 74 kb of DNA located at the right end of the 330-kb chlorella virus PBCV-1 genome.</title>
        <authorList>
            <person name="Li Y."/>
            <person name="Lu Z."/>
            <person name="Sun L."/>
            <person name="Ropp S."/>
            <person name="Kutish G.F."/>
            <person name="Rock D.L."/>
            <person name="Van Etten J.L."/>
        </authorList>
    </citation>
    <scope>NUCLEOTIDE SEQUENCE [LARGE SCALE GENOMIC DNA]</scope>
</reference>
<reference evidence="2 3" key="3">
    <citation type="journal article" date="1996" name="Virology">
        <title>Analysis of 94 kb of the chlorella virus PBCV-1 330-kb genome: map positions 88 to 182.</title>
        <authorList>
            <person name="Lu Z."/>
            <person name="Li Y."/>
            <person name="Que Q."/>
            <person name="Kutish G.F."/>
            <person name="Rock D.L."/>
            <person name="Van Etten J.L."/>
        </authorList>
    </citation>
    <scope>NUCLEOTIDE SEQUENCE [LARGE SCALE GENOMIC DNA]</scope>
</reference>
<proteinExistence type="predicted"/>
<evidence type="ECO:0000256" key="1">
    <source>
        <dbReference type="SAM" id="MobiDB-lite"/>
    </source>
</evidence>
<dbReference type="OrthoDB" id="39667at10239"/>
<reference evidence="2 3" key="4">
    <citation type="journal article" date="1996" name="Virology">
        <title>Analysis of 76 kb of the chlorella virus PBCV-1 330-kb genome: map positions 182 to 258.</title>
        <authorList>
            <person name="Kutish G.F."/>
            <person name="Li Y."/>
            <person name="Lu Z."/>
            <person name="Furuta M."/>
            <person name="Rock D.L."/>
            <person name="Van Etten J.L."/>
        </authorList>
    </citation>
    <scope>NUCLEOTIDE SEQUENCE [LARGE SCALE GENOMIC DNA]</scope>
</reference>
<dbReference type="RefSeq" id="NP_048942.1">
    <property type="nucleotide sequence ID" value="NC_000852.5"/>
</dbReference>
<dbReference type="EMBL" id="JF411744">
    <property type="protein sequence ID" value="AAC97012.1"/>
    <property type="molecule type" value="Genomic_DNA"/>
</dbReference>
<dbReference type="Proteomes" id="UP000000862">
    <property type="component" value="Segment"/>
</dbReference>
<evidence type="ECO:0000313" key="2">
    <source>
        <dbReference type="EMBL" id="AAC97012.1"/>
    </source>
</evidence>